<dbReference type="RefSeq" id="WP_035994821.1">
    <property type="nucleotide sequence ID" value="NZ_CP012748.1"/>
</dbReference>
<dbReference type="GeneID" id="69973616"/>
<dbReference type="Proteomes" id="UP000019146">
    <property type="component" value="Plasmid unnamed"/>
</dbReference>
<gene>
    <name evidence="1" type="ORF">K788_0001531</name>
</gene>
<dbReference type="EMBL" id="CP012748">
    <property type="protein sequence ID" value="ALL70113.1"/>
    <property type="molecule type" value="Genomic_DNA"/>
</dbReference>
<keyword evidence="1" id="KW-0614">Plasmid</keyword>
<accession>A0A0P0RMF6</accession>
<evidence type="ECO:0000313" key="1">
    <source>
        <dbReference type="EMBL" id="ALL70113.1"/>
    </source>
</evidence>
<sequence>MNRTEYIARIKAAFEGELYGEAWFAAMARDAVAPDRQRKLAVMAQLEYQTRTRMTPLIARLGITGIDEAAQREKGIRLARQHAGQPWPVFIAWFIREIGRFVTLYDEMERNSTEEDAAILTALARHERALLEFARLEAQGMPDRSLEPVLALLGERDCASHL</sequence>
<evidence type="ECO:0000313" key="2">
    <source>
        <dbReference type="Proteomes" id="UP000019146"/>
    </source>
</evidence>
<geneLocation type="plasmid" evidence="2"/>
<dbReference type="KEGG" id="bcai:K788_0001531"/>
<dbReference type="AlphaFoldDB" id="A0A0P0RMF6"/>
<reference evidence="1 2" key="1">
    <citation type="journal article" date="2014" name="Genome Announc.">
        <title>Draft Genome Sequence of the Haloacid-Degrading Burkholderia caribensis Strain MBA4.</title>
        <authorList>
            <person name="Pan Y."/>
            <person name="Kong K.F."/>
            <person name="Tsang J.S."/>
        </authorList>
    </citation>
    <scope>NUCLEOTIDE SEQUENCE [LARGE SCALE GENOMIC DNA]</scope>
    <source>
        <strain evidence="1 2">MBA4</strain>
        <plasmid evidence="2">Plasmid</plasmid>
    </source>
</reference>
<proteinExistence type="predicted"/>
<protein>
    <submittedName>
        <fullName evidence="1">Uncharacterized protein</fullName>
    </submittedName>
</protein>
<name>A0A0P0RMF6_9BURK</name>
<organism evidence="1 2">
    <name type="scientific">Paraburkholderia caribensis MBA4</name>
    <dbReference type="NCBI Taxonomy" id="1323664"/>
    <lineage>
        <taxon>Bacteria</taxon>
        <taxon>Pseudomonadati</taxon>
        <taxon>Pseudomonadota</taxon>
        <taxon>Betaproteobacteria</taxon>
        <taxon>Burkholderiales</taxon>
        <taxon>Burkholderiaceae</taxon>
        <taxon>Paraburkholderia</taxon>
    </lineage>
</organism>